<gene>
    <name evidence="3" type="ORF">BXYJ_LOCUS10511</name>
</gene>
<feature type="compositionally biased region" description="Basic and acidic residues" evidence="1">
    <location>
        <begin position="40"/>
        <end position="84"/>
    </location>
</feature>
<proteinExistence type="predicted"/>
<reference evidence="7" key="1">
    <citation type="submission" date="2016-11" db="UniProtKB">
        <authorList>
            <consortium name="WormBaseParasite"/>
        </authorList>
    </citation>
    <scope>IDENTIFICATION</scope>
</reference>
<keyword evidence="2" id="KW-0732">Signal</keyword>
<dbReference type="EMBL" id="CAJFCV020000004">
    <property type="protein sequence ID" value="CAG9119178.1"/>
    <property type="molecule type" value="Genomic_DNA"/>
</dbReference>
<evidence type="ECO:0000313" key="4">
    <source>
        <dbReference type="EMBL" id="CAG9119178.1"/>
    </source>
</evidence>
<accession>A0A1I7RIY6</accession>
<evidence type="ECO:0000313" key="6">
    <source>
        <dbReference type="Proteomes" id="UP000659654"/>
    </source>
</evidence>
<dbReference type="AlphaFoldDB" id="A0A1I7RIY6"/>
<organism evidence="5 7">
    <name type="scientific">Bursaphelenchus xylophilus</name>
    <name type="common">Pinewood nematode worm</name>
    <name type="synonym">Aphelenchoides xylophilus</name>
    <dbReference type="NCBI Taxonomy" id="6326"/>
    <lineage>
        <taxon>Eukaryota</taxon>
        <taxon>Metazoa</taxon>
        <taxon>Ecdysozoa</taxon>
        <taxon>Nematoda</taxon>
        <taxon>Chromadorea</taxon>
        <taxon>Rhabditida</taxon>
        <taxon>Tylenchina</taxon>
        <taxon>Tylenchomorpha</taxon>
        <taxon>Aphelenchoidea</taxon>
        <taxon>Aphelenchoididae</taxon>
        <taxon>Bursaphelenchus</taxon>
    </lineage>
</organism>
<name>A0A1I7RIY6_BURXY</name>
<keyword evidence="6" id="KW-1185">Reference proteome</keyword>
<evidence type="ECO:0000313" key="3">
    <source>
        <dbReference type="EMBL" id="CAD5228571.1"/>
    </source>
</evidence>
<evidence type="ECO:0000313" key="5">
    <source>
        <dbReference type="Proteomes" id="UP000095284"/>
    </source>
</evidence>
<evidence type="ECO:0000313" key="7">
    <source>
        <dbReference type="WBParaSite" id="BXY_0066800.1"/>
    </source>
</evidence>
<dbReference type="Proteomes" id="UP000582659">
    <property type="component" value="Unassembled WGS sequence"/>
</dbReference>
<dbReference type="Proteomes" id="UP000095284">
    <property type="component" value="Unplaced"/>
</dbReference>
<evidence type="ECO:0000256" key="1">
    <source>
        <dbReference type="SAM" id="MobiDB-lite"/>
    </source>
</evidence>
<dbReference type="Proteomes" id="UP000659654">
    <property type="component" value="Unassembled WGS sequence"/>
</dbReference>
<reference evidence="4" key="2">
    <citation type="submission" date="2020-08" db="EMBL/GenBank/DDBJ databases">
        <authorList>
            <person name="Kikuchi T."/>
        </authorList>
    </citation>
    <scope>NUCLEOTIDE SEQUENCE</scope>
    <source>
        <strain evidence="3">Ka4C1</strain>
    </source>
</reference>
<dbReference type="EMBL" id="CAJFDI010000004">
    <property type="protein sequence ID" value="CAD5228571.1"/>
    <property type="molecule type" value="Genomic_DNA"/>
</dbReference>
<feature type="signal peptide" evidence="2">
    <location>
        <begin position="1"/>
        <end position="19"/>
    </location>
</feature>
<evidence type="ECO:0000256" key="2">
    <source>
        <dbReference type="SAM" id="SignalP"/>
    </source>
</evidence>
<feature type="chain" id="PRO_5036021807" evidence="2">
    <location>
        <begin position="20"/>
        <end position="135"/>
    </location>
</feature>
<protein>
    <submittedName>
        <fullName evidence="3">(pine wood nematode) hypothetical protein</fullName>
    </submittedName>
</protein>
<feature type="region of interest" description="Disordered" evidence="1">
    <location>
        <begin position="40"/>
        <end position="99"/>
    </location>
</feature>
<dbReference type="WBParaSite" id="BXY_0066800.1">
    <property type="protein sequence ID" value="BXY_0066800.1"/>
    <property type="gene ID" value="BXY_0066800"/>
</dbReference>
<sequence>MCAQKVAVLLLLCLVAAEAQYYYGYWPGAYYYGKRSAEAAEHVDHEASKEHADKEEPANKTESAEKVEKRSVEEEEHKKVKADAMPEFAGPNHHGEHPVPIDQMERRRFMMYVQNRPIQVPYAPVPYQYPQPQQQ</sequence>